<comment type="caution">
    <text evidence="2">The sequence shown here is derived from an EMBL/GenBank/DDBJ whole genome shotgun (WGS) entry which is preliminary data.</text>
</comment>
<evidence type="ECO:0000313" key="2">
    <source>
        <dbReference type="EMBL" id="NYI45316.1"/>
    </source>
</evidence>
<proteinExistence type="predicted"/>
<keyword evidence="1" id="KW-0812">Transmembrane</keyword>
<dbReference type="RefSeq" id="WP_179648981.1">
    <property type="nucleotide sequence ID" value="NZ_JACBZM010000001.1"/>
</dbReference>
<keyword evidence="1" id="KW-1133">Transmembrane helix</keyword>
<name>A0A7Z0CL11_9ACTN</name>
<sequence>MSDPPRDPGLQAERTRLAGTRTMLSTGAATLALLHLTAPSAPIGPVLLAAVALAASTGAAPLLRDSTGVRLAAQSLTAVMIAACALVTVVRG</sequence>
<evidence type="ECO:0000256" key="1">
    <source>
        <dbReference type="SAM" id="Phobius"/>
    </source>
</evidence>
<evidence type="ECO:0000313" key="3">
    <source>
        <dbReference type="Proteomes" id="UP000562045"/>
    </source>
</evidence>
<gene>
    <name evidence="2" type="ORF">BJ993_002396</name>
</gene>
<accession>A0A7Z0CL11</accession>
<organism evidence="2 3">
    <name type="scientific">Nocardioides aromaticivorans</name>
    <dbReference type="NCBI Taxonomy" id="200618"/>
    <lineage>
        <taxon>Bacteria</taxon>
        <taxon>Bacillati</taxon>
        <taxon>Actinomycetota</taxon>
        <taxon>Actinomycetes</taxon>
        <taxon>Propionibacteriales</taxon>
        <taxon>Nocardioidaceae</taxon>
        <taxon>Nocardioides</taxon>
    </lineage>
</organism>
<reference evidence="2 3" key="1">
    <citation type="submission" date="2020-07" db="EMBL/GenBank/DDBJ databases">
        <title>Sequencing the genomes of 1000 actinobacteria strains.</title>
        <authorList>
            <person name="Klenk H.-P."/>
        </authorList>
    </citation>
    <scope>NUCLEOTIDE SEQUENCE [LARGE SCALE GENOMIC DNA]</scope>
    <source>
        <strain evidence="2 3">DSM 15131</strain>
    </source>
</reference>
<keyword evidence="1" id="KW-0472">Membrane</keyword>
<feature type="transmembrane region" description="Helical" evidence="1">
    <location>
        <begin position="70"/>
        <end position="90"/>
    </location>
</feature>
<dbReference type="Proteomes" id="UP000562045">
    <property type="component" value="Unassembled WGS sequence"/>
</dbReference>
<dbReference type="AlphaFoldDB" id="A0A7Z0CL11"/>
<dbReference type="EMBL" id="JACBZM010000001">
    <property type="protein sequence ID" value="NYI45316.1"/>
    <property type="molecule type" value="Genomic_DNA"/>
</dbReference>
<protein>
    <submittedName>
        <fullName evidence="2">Uncharacterized membrane protein YidH (DUF202 family)</fullName>
    </submittedName>
</protein>